<keyword evidence="3" id="KW-1185">Reference proteome</keyword>
<evidence type="ECO:0000313" key="2">
    <source>
        <dbReference type="EMBL" id="ADG73012.1"/>
    </source>
</evidence>
<dbReference type="Proteomes" id="UP000000849">
    <property type="component" value="Chromosome"/>
</dbReference>
<organism evidence="2 3">
    <name type="scientific">Cellulomonas flavigena (strain ATCC 482 / DSM 20109 / BCRC 11376 / JCM 18109 / NBRC 3775 / NCIMB 8073 / NRS 134)</name>
    <dbReference type="NCBI Taxonomy" id="446466"/>
    <lineage>
        <taxon>Bacteria</taxon>
        <taxon>Bacillati</taxon>
        <taxon>Actinomycetota</taxon>
        <taxon>Actinomycetes</taxon>
        <taxon>Micrococcales</taxon>
        <taxon>Cellulomonadaceae</taxon>
        <taxon>Cellulomonas</taxon>
    </lineage>
</organism>
<dbReference type="HOGENOM" id="CLU_2988210_0_0_11"/>
<accession>D5UFQ3</accession>
<protein>
    <submittedName>
        <fullName evidence="2">Uncharacterized protein</fullName>
    </submittedName>
</protein>
<sequence length="57" mass="5812">MPGRALRGASAVVACSTLAARTVVEAVLHSLGPSSRRCADPPHVSPCGTDPFGGHMR</sequence>
<reference evidence="2 3" key="1">
    <citation type="journal article" date="2010" name="Stand. Genomic Sci.">
        <title>Complete genome sequence of Cellulomonas flavigena type strain (134).</title>
        <authorList>
            <person name="Abt B."/>
            <person name="Foster B."/>
            <person name="Lapidus A."/>
            <person name="Clum A."/>
            <person name="Sun H."/>
            <person name="Pukall R."/>
            <person name="Lucas S."/>
            <person name="Glavina Del Rio T."/>
            <person name="Nolan M."/>
            <person name="Tice H."/>
            <person name="Cheng J.F."/>
            <person name="Pitluck S."/>
            <person name="Liolios K."/>
            <person name="Ivanova N."/>
            <person name="Mavromatis K."/>
            <person name="Ovchinnikova G."/>
            <person name="Pati A."/>
            <person name="Goodwin L."/>
            <person name="Chen A."/>
            <person name="Palaniappan K."/>
            <person name="Land M."/>
            <person name="Hauser L."/>
            <person name="Chang Y.J."/>
            <person name="Jeffries C.D."/>
            <person name="Rohde M."/>
            <person name="Goker M."/>
            <person name="Woyke T."/>
            <person name="Bristow J."/>
            <person name="Eisen J.A."/>
            <person name="Markowitz V."/>
            <person name="Hugenholtz P."/>
            <person name="Kyrpides N.C."/>
            <person name="Klenk H.P."/>
        </authorList>
    </citation>
    <scope>NUCLEOTIDE SEQUENCE [LARGE SCALE GENOMIC DNA]</scope>
    <source>
        <strain evidence="3">ATCC 482 / DSM 20109 / BCRC 11376 / JCM 18109 / NBRC 3775 / NCIMB 8073 / NRS 134</strain>
    </source>
</reference>
<dbReference type="AlphaFoldDB" id="D5UFQ3"/>
<dbReference type="EMBL" id="CP001964">
    <property type="protein sequence ID" value="ADG73012.1"/>
    <property type="molecule type" value="Genomic_DNA"/>
</dbReference>
<evidence type="ECO:0000256" key="1">
    <source>
        <dbReference type="SAM" id="MobiDB-lite"/>
    </source>
</evidence>
<evidence type="ECO:0000313" key="3">
    <source>
        <dbReference type="Proteomes" id="UP000000849"/>
    </source>
</evidence>
<name>D5UFQ3_CELFN</name>
<proteinExistence type="predicted"/>
<feature type="region of interest" description="Disordered" evidence="1">
    <location>
        <begin position="33"/>
        <end position="57"/>
    </location>
</feature>
<gene>
    <name evidence="2" type="ordered locus">Cfla_0092</name>
</gene>
<dbReference type="KEGG" id="cfl:Cfla_0092"/>